<dbReference type="Proteomes" id="UP000295600">
    <property type="component" value="Unassembled WGS sequence"/>
</dbReference>
<comment type="caution">
    <text evidence="1">The sequence shown here is derived from an EMBL/GenBank/DDBJ whole genome shotgun (WGS) entry which is preliminary data.</text>
</comment>
<organism evidence="1 2">
    <name type="scientific">Prevotella heparinolytica</name>
    <dbReference type="NCBI Taxonomy" id="28113"/>
    <lineage>
        <taxon>Bacteria</taxon>
        <taxon>Pseudomonadati</taxon>
        <taxon>Bacteroidota</taxon>
        <taxon>Bacteroidia</taxon>
        <taxon>Bacteroidales</taxon>
        <taxon>Bacteroidaceae</taxon>
        <taxon>Bacteroides</taxon>
    </lineage>
</organism>
<protein>
    <submittedName>
        <fullName evidence="1">Uncharacterized protein</fullName>
    </submittedName>
</protein>
<evidence type="ECO:0000313" key="2">
    <source>
        <dbReference type="Proteomes" id="UP000295600"/>
    </source>
</evidence>
<dbReference type="EMBL" id="SLXB01000010">
    <property type="protein sequence ID" value="TCO92170.1"/>
    <property type="molecule type" value="Genomic_DNA"/>
</dbReference>
<proteinExistence type="predicted"/>
<accession>A0A4R2LLT9</accession>
<dbReference type="AlphaFoldDB" id="A0A4R2LLT9"/>
<sequence length="54" mass="6584">MYQTDLTETEWKYITKVLKLQERKRKYCSVLSKIIILPYAKQYVSLSAYYKEDI</sequence>
<evidence type="ECO:0000313" key="1">
    <source>
        <dbReference type="EMBL" id="TCO92170.1"/>
    </source>
</evidence>
<gene>
    <name evidence="1" type="ORF">EV202_11026</name>
</gene>
<name>A0A4R2LLT9_9BACE</name>
<reference evidence="1 2" key="1">
    <citation type="submission" date="2019-03" db="EMBL/GenBank/DDBJ databases">
        <title>Genomic Encyclopedia of Type Strains, Phase IV (KMG-IV): sequencing the most valuable type-strain genomes for metagenomic binning, comparative biology and taxonomic classification.</title>
        <authorList>
            <person name="Goeker M."/>
        </authorList>
    </citation>
    <scope>NUCLEOTIDE SEQUENCE [LARGE SCALE GENOMIC DNA]</scope>
    <source>
        <strain evidence="1 2">DSM 23917</strain>
    </source>
</reference>